<dbReference type="EMBL" id="JAALHA020000002">
    <property type="protein sequence ID" value="MDR9894528.1"/>
    <property type="molecule type" value="Genomic_DNA"/>
</dbReference>
<evidence type="ECO:0000313" key="1">
    <source>
        <dbReference type="EMBL" id="MDR9894528.1"/>
    </source>
</evidence>
<reference evidence="2" key="1">
    <citation type="journal article" date="2021" name="Science">
        <title>Hunting the eagle killer: A cyanobacterial neurotoxin causes vacuolar myelinopathy.</title>
        <authorList>
            <person name="Breinlinger S."/>
            <person name="Phillips T.J."/>
            <person name="Haram B.N."/>
            <person name="Mares J."/>
            <person name="Martinez Yerena J.A."/>
            <person name="Hrouzek P."/>
            <person name="Sobotka R."/>
            <person name="Henderson W.M."/>
            <person name="Schmieder P."/>
            <person name="Williams S.M."/>
            <person name="Lauderdale J.D."/>
            <person name="Wilde H.D."/>
            <person name="Gerrin W."/>
            <person name="Kust A."/>
            <person name="Washington J.W."/>
            <person name="Wagner C."/>
            <person name="Geier B."/>
            <person name="Liebeke M."/>
            <person name="Enke H."/>
            <person name="Niedermeyer T.H.J."/>
            <person name="Wilde S.B."/>
        </authorList>
    </citation>
    <scope>NUCLEOTIDE SEQUENCE [LARGE SCALE GENOMIC DNA]</scope>
    <source>
        <strain evidence="2">Thurmond2011</strain>
    </source>
</reference>
<organism evidence="1 2">
    <name type="scientific">Aetokthonos hydrillicola Thurmond2011</name>
    <dbReference type="NCBI Taxonomy" id="2712845"/>
    <lineage>
        <taxon>Bacteria</taxon>
        <taxon>Bacillati</taxon>
        <taxon>Cyanobacteriota</taxon>
        <taxon>Cyanophyceae</taxon>
        <taxon>Nostocales</taxon>
        <taxon>Hapalosiphonaceae</taxon>
        <taxon>Aetokthonos</taxon>
    </lineage>
</organism>
<dbReference type="AlphaFoldDB" id="A0AAP5M9C0"/>
<gene>
    <name evidence="1" type="ORF">G7B40_008070</name>
</gene>
<sequence length="54" mass="6030">MSVTVNWFNVPSQEGSNSFHRRSFVADAYDLDSDKLKDSNIRETPVLATGKNLA</sequence>
<evidence type="ECO:0000313" key="2">
    <source>
        <dbReference type="Proteomes" id="UP000667802"/>
    </source>
</evidence>
<protein>
    <submittedName>
        <fullName evidence="1">Uncharacterized protein</fullName>
    </submittedName>
</protein>
<name>A0AAP5M9C0_9CYAN</name>
<dbReference type="Proteomes" id="UP000667802">
    <property type="component" value="Unassembled WGS sequence"/>
</dbReference>
<keyword evidence="2" id="KW-1185">Reference proteome</keyword>
<accession>A0AAP5M9C0</accession>
<comment type="caution">
    <text evidence="1">The sequence shown here is derived from an EMBL/GenBank/DDBJ whole genome shotgun (WGS) entry which is preliminary data.</text>
</comment>
<proteinExistence type="predicted"/>